<protein>
    <recommendedName>
        <fullName evidence="2">Phosphoribosyltransferase domain-containing protein</fullName>
    </recommendedName>
</protein>
<name>X1F6U7_9ZZZZ</name>
<organism evidence="1">
    <name type="scientific">marine sediment metagenome</name>
    <dbReference type="NCBI Taxonomy" id="412755"/>
    <lineage>
        <taxon>unclassified sequences</taxon>
        <taxon>metagenomes</taxon>
        <taxon>ecological metagenomes</taxon>
    </lineage>
</organism>
<proteinExistence type="predicted"/>
<dbReference type="InterPro" id="IPR000836">
    <property type="entry name" value="PRTase_dom"/>
</dbReference>
<dbReference type="EMBL" id="BARU01000006">
    <property type="protein sequence ID" value="GAH25104.1"/>
    <property type="molecule type" value="Genomic_DNA"/>
</dbReference>
<dbReference type="AlphaFoldDB" id="X1F6U7"/>
<sequence>MKKRGIFQLGNFELHSGKKSEWKIECDMLVEEDYKTLAHIVAKEWKLKFGLVMHVGAKVNYGGRIANSYEFKCALKQYETRTLSEQNPILIVDDVLTTGHSINEEKRVCEHIYDDCHCDIVGVVIFARGECPDWVKSIFQFERTVF</sequence>
<dbReference type="CDD" id="cd06223">
    <property type="entry name" value="PRTases_typeI"/>
    <property type="match status" value="1"/>
</dbReference>
<dbReference type="SUPFAM" id="SSF53271">
    <property type="entry name" value="PRTase-like"/>
    <property type="match status" value="1"/>
</dbReference>
<accession>X1F6U7</accession>
<gene>
    <name evidence="1" type="ORF">S03H2_00076</name>
</gene>
<dbReference type="Gene3D" id="3.40.50.2020">
    <property type="match status" value="1"/>
</dbReference>
<evidence type="ECO:0000313" key="1">
    <source>
        <dbReference type="EMBL" id="GAH25104.1"/>
    </source>
</evidence>
<reference evidence="1" key="1">
    <citation type="journal article" date="2014" name="Front. Microbiol.">
        <title>High frequency of phylogenetically diverse reductive dehalogenase-homologous genes in deep subseafloor sedimentary metagenomes.</title>
        <authorList>
            <person name="Kawai M."/>
            <person name="Futagami T."/>
            <person name="Toyoda A."/>
            <person name="Takaki Y."/>
            <person name="Nishi S."/>
            <person name="Hori S."/>
            <person name="Arai W."/>
            <person name="Tsubouchi T."/>
            <person name="Morono Y."/>
            <person name="Uchiyama I."/>
            <person name="Ito T."/>
            <person name="Fujiyama A."/>
            <person name="Inagaki F."/>
            <person name="Takami H."/>
        </authorList>
    </citation>
    <scope>NUCLEOTIDE SEQUENCE</scope>
    <source>
        <strain evidence="1">Expedition CK06-06</strain>
    </source>
</reference>
<evidence type="ECO:0008006" key="2">
    <source>
        <dbReference type="Google" id="ProtNLM"/>
    </source>
</evidence>
<comment type="caution">
    <text evidence="1">The sequence shown here is derived from an EMBL/GenBank/DDBJ whole genome shotgun (WGS) entry which is preliminary data.</text>
</comment>
<dbReference type="InterPro" id="IPR029057">
    <property type="entry name" value="PRTase-like"/>
</dbReference>